<feature type="compositionally biased region" description="Basic and acidic residues" evidence="1">
    <location>
        <begin position="132"/>
        <end position="154"/>
    </location>
</feature>
<evidence type="ECO:0000313" key="3">
    <source>
        <dbReference type="Proteomes" id="UP000712600"/>
    </source>
</evidence>
<sequence length="222" mass="24101">MKFSQHLNSNQCAPSQRSELSPLKPASKYASKIAISFIPPSGARSNSEGHLNSTEGEIEYFLRISINSSPRITEQGPSSSSGKWECCLLNGAIGIASSASRISPPPKKAQERRRDLRKDTGVACVRPLTKLEKQEGPVPMESKKDPGLSKESRLSSRFKYSPGLDRSWRTELLKQYLAEGKPAEMDQLQLNLSAQASGKILASRFLQGGNPVPNPAFGSTSG</sequence>
<organism evidence="2 3">
    <name type="scientific">Brassica cretica</name>
    <name type="common">Mustard</name>
    <dbReference type="NCBI Taxonomy" id="69181"/>
    <lineage>
        <taxon>Eukaryota</taxon>
        <taxon>Viridiplantae</taxon>
        <taxon>Streptophyta</taxon>
        <taxon>Embryophyta</taxon>
        <taxon>Tracheophyta</taxon>
        <taxon>Spermatophyta</taxon>
        <taxon>Magnoliopsida</taxon>
        <taxon>eudicotyledons</taxon>
        <taxon>Gunneridae</taxon>
        <taxon>Pentapetalae</taxon>
        <taxon>rosids</taxon>
        <taxon>malvids</taxon>
        <taxon>Brassicales</taxon>
        <taxon>Brassicaceae</taxon>
        <taxon>Brassiceae</taxon>
        <taxon>Brassica</taxon>
    </lineage>
</organism>
<accession>A0A8S9P8J4</accession>
<feature type="region of interest" description="Disordered" evidence="1">
    <location>
        <begin position="1"/>
        <end position="24"/>
    </location>
</feature>
<protein>
    <submittedName>
        <fullName evidence="2">Uncharacterized protein</fullName>
    </submittedName>
</protein>
<feature type="compositionally biased region" description="Polar residues" evidence="1">
    <location>
        <begin position="1"/>
        <end position="19"/>
    </location>
</feature>
<dbReference type="AlphaFoldDB" id="A0A8S9P8J4"/>
<evidence type="ECO:0000313" key="2">
    <source>
        <dbReference type="EMBL" id="KAF3509253.1"/>
    </source>
</evidence>
<evidence type="ECO:0000256" key="1">
    <source>
        <dbReference type="SAM" id="MobiDB-lite"/>
    </source>
</evidence>
<gene>
    <name evidence="2" type="ORF">F2Q69_00006346</name>
</gene>
<reference evidence="2" key="1">
    <citation type="submission" date="2019-12" db="EMBL/GenBank/DDBJ databases">
        <title>Genome sequencing and annotation of Brassica cretica.</title>
        <authorList>
            <person name="Studholme D.J."/>
            <person name="Sarris P."/>
        </authorList>
    </citation>
    <scope>NUCLEOTIDE SEQUENCE</scope>
    <source>
        <strain evidence="2">PFS-109/04</strain>
        <tissue evidence="2">Leaf</tissue>
    </source>
</reference>
<dbReference type="Proteomes" id="UP000712600">
    <property type="component" value="Unassembled WGS sequence"/>
</dbReference>
<name>A0A8S9P8J4_BRACR</name>
<proteinExistence type="predicted"/>
<dbReference type="EMBL" id="QGKX02001521">
    <property type="protein sequence ID" value="KAF3509253.1"/>
    <property type="molecule type" value="Genomic_DNA"/>
</dbReference>
<comment type="caution">
    <text evidence="2">The sequence shown here is derived from an EMBL/GenBank/DDBJ whole genome shotgun (WGS) entry which is preliminary data.</text>
</comment>
<feature type="region of interest" description="Disordered" evidence="1">
    <location>
        <begin position="132"/>
        <end position="156"/>
    </location>
</feature>